<reference evidence="3 4" key="1">
    <citation type="journal article" name="Sci. Rep.">
        <title>Genome-scale phylogenetic analyses confirm Olpidium as the closest living zoosporic fungus to the non-flagellated, terrestrial fungi.</title>
        <authorList>
            <person name="Chang Y."/>
            <person name="Rochon D."/>
            <person name="Sekimoto S."/>
            <person name="Wang Y."/>
            <person name="Chovatia M."/>
            <person name="Sandor L."/>
            <person name="Salamov A."/>
            <person name="Grigoriev I.V."/>
            <person name="Stajich J.E."/>
            <person name="Spatafora J.W."/>
        </authorList>
    </citation>
    <scope>NUCLEOTIDE SEQUENCE [LARGE SCALE GENOMIC DNA]</scope>
    <source>
        <strain evidence="3">S191</strain>
    </source>
</reference>
<feature type="domain" description="Niemann-Pick C1 N-terminal" evidence="2">
    <location>
        <begin position="196"/>
        <end position="333"/>
    </location>
</feature>
<proteinExistence type="predicted"/>
<gene>
    <name evidence="3" type="ORF">BJ554DRAFT_2655</name>
</gene>
<sequence>MQFERHERKQFKISIPRNLFNIDGEVSLLKVGPAPPRRLGPPLPTPPVSRRTAPPRPDTYRCLFSRNEHTPTGKLRATSCPARNGNGRGARLRLPETKKAGSWVMRQGRFAPASARLALLFSATACVFLRPLRTWTTEATQSVIEGAGWTDHPLDYVLDRYPARVAGLPHPPSSGATEVGDEDIVQTLPPARHQKNHCAMYGQCGKLSSSFLARSLPCPTSQRATQPLGSHRDLVVEVCGQDFAETDVCCDEEQLNSLRESVRVAYVLTAACSACWNNFLRFFCEFTCSPDQSTFLNVTSTAVARDTGKLVVNSVDHLVSPTFGAGFFDSCND</sequence>
<dbReference type="PANTHER" id="PTHR45727:SF2">
    <property type="entry name" value="NPC INTRACELLULAR CHOLESTEROL TRANSPORTER 1"/>
    <property type="match status" value="1"/>
</dbReference>
<accession>A0A8H8DG96</accession>
<dbReference type="AlphaFoldDB" id="A0A8H8DG96"/>
<dbReference type="GO" id="GO:0016020">
    <property type="term" value="C:membrane"/>
    <property type="evidence" value="ECO:0007669"/>
    <property type="project" value="TreeGrafter"/>
</dbReference>
<feature type="region of interest" description="Disordered" evidence="1">
    <location>
        <begin position="31"/>
        <end position="58"/>
    </location>
</feature>
<evidence type="ECO:0000259" key="2">
    <source>
        <dbReference type="Pfam" id="PF16414"/>
    </source>
</evidence>
<dbReference type="GO" id="GO:0032934">
    <property type="term" value="F:sterol binding"/>
    <property type="evidence" value="ECO:0007669"/>
    <property type="project" value="TreeGrafter"/>
</dbReference>
<feature type="non-terminal residue" evidence="3">
    <location>
        <position position="333"/>
    </location>
</feature>
<dbReference type="PANTHER" id="PTHR45727">
    <property type="entry name" value="NPC INTRACELLULAR CHOLESTEROL TRANSPORTER 1"/>
    <property type="match status" value="1"/>
</dbReference>
<evidence type="ECO:0000313" key="4">
    <source>
        <dbReference type="Proteomes" id="UP000673691"/>
    </source>
</evidence>
<evidence type="ECO:0000256" key="1">
    <source>
        <dbReference type="SAM" id="MobiDB-lite"/>
    </source>
</evidence>
<feature type="compositionally biased region" description="Pro residues" evidence="1">
    <location>
        <begin position="33"/>
        <end position="47"/>
    </location>
</feature>
<evidence type="ECO:0000313" key="3">
    <source>
        <dbReference type="EMBL" id="KAG5457355.1"/>
    </source>
</evidence>
<dbReference type="Pfam" id="PF16414">
    <property type="entry name" value="NPC1_N"/>
    <property type="match status" value="1"/>
</dbReference>
<keyword evidence="4" id="KW-1185">Reference proteome</keyword>
<dbReference type="EMBL" id="JAEFCI010010221">
    <property type="protein sequence ID" value="KAG5457355.1"/>
    <property type="molecule type" value="Genomic_DNA"/>
</dbReference>
<name>A0A8H8DG96_9FUNG</name>
<dbReference type="Proteomes" id="UP000673691">
    <property type="component" value="Unassembled WGS sequence"/>
</dbReference>
<protein>
    <recommendedName>
        <fullName evidence="2">Niemann-Pick C1 N-terminal domain-containing protein</fullName>
    </recommendedName>
</protein>
<dbReference type="InterPro" id="IPR032190">
    <property type="entry name" value="NPC1_N"/>
</dbReference>
<dbReference type="OrthoDB" id="4092740at2759"/>
<organism evidence="3 4">
    <name type="scientific">Olpidium bornovanus</name>
    <dbReference type="NCBI Taxonomy" id="278681"/>
    <lineage>
        <taxon>Eukaryota</taxon>
        <taxon>Fungi</taxon>
        <taxon>Fungi incertae sedis</taxon>
        <taxon>Olpidiomycota</taxon>
        <taxon>Olpidiomycotina</taxon>
        <taxon>Olpidiomycetes</taxon>
        <taxon>Olpidiales</taxon>
        <taxon>Olpidiaceae</taxon>
        <taxon>Olpidium</taxon>
    </lineage>
</organism>
<comment type="caution">
    <text evidence="3">The sequence shown here is derived from an EMBL/GenBank/DDBJ whole genome shotgun (WGS) entry which is preliminary data.</text>
</comment>
<dbReference type="GO" id="GO:0015918">
    <property type="term" value="P:sterol transport"/>
    <property type="evidence" value="ECO:0007669"/>
    <property type="project" value="TreeGrafter"/>
</dbReference>